<proteinExistence type="predicted"/>
<dbReference type="EMBL" id="OKRB01000105">
    <property type="protein sequence ID" value="SPE24983.1"/>
    <property type="molecule type" value="Genomic_DNA"/>
</dbReference>
<evidence type="ECO:0000313" key="2">
    <source>
        <dbReference type="Proteomes" id="UP000239735"/>
    </source>
</evidence>
<accession>A0A2N9LPH4</accession>
<sequence length="102" mass="11888">MFEQAAIAVRDEQGYAKLHALIDAAFDARDVEVFLNRVGKAKLRVREFEKILDRGLLGQEAIGLYKALPVSDQALTRERYLRLVEKVPLELRQRYLKLYAYY</sequence>
<dbReference type="Proteomes" id="UP000239735">
    <property type="component" value="Unassembled WGS sequence"/>
</dbReference>
<organism evidence="1 2">
    <name type="scientific">Candidatus Sulfuritelmatomonas gaucii</name>
    <dbReference type="NCBI Taxonomy" id="2043161"/>
    <lineage>
        <taxon>Bacteria</taxon>
        <taxon>Pseudomonadati</taxon>
        <taxon>Acidobacteriota</taxon>
        <taxon>Terriglobia</taxon>
        <taxon>Terriglobales</taxon>
        <taxon>Acidobacteriaceae</taxon>
        <taxon>Candidatus Sulfuritelmatomonas</taxon>
    </lineage>
</organism>
<name>A0A2N9LPH4_9BACT</name>
<evidence type="ECO:0000313" key="1">
    <source>
        <dbReference type="EMBL" id="SPE24983.1"/>
    </source>
</evidence>
<gene>
    <name evidence="1" type="ORF">SBA5_470104</name>
</gene>
<dbReference type="AlphaFoldDB" id="A0A2N9LPH4"/>
<reference evidence="2" key="1">
    <citation type="submission" date="2018-02" db="EMBL/GenBank/DDBJ databases">
        <authorList>
            <person name="Hausmann B."/>
        </authorList>
    </citation>
    <scope>NUCLEOTIDE SEQUENCE [LARGE SCALE GENOMIC DNA]</scope>
    <source>
        <strain evidence="2">Peat soil MAG SbA5</strain>
    </source>
</reference>
<dbReference type="OrthoDB" id="121895at2"/>
<protein>
    <submittedName>
        <fullName evidence="1">Uncharacterized protein</fullName>
    </submittedName>
</protein>